<dbReference type="Proteomes" id="UP000438429">
    <property type="component" value="Unassembled WGS sequence"/>
</dbReference>
<proteinExistence type="predicted"/>
<organism evidence="1 2">
    <name type="scientific">Scophthalmus maximus</name>
    <name type="common">Turbot</name>
    <name type="synonym">Psetta maxima</name>
    <dbReference type="NCBI Taxonomy" id="52904"/>
    <lineage>
        <taxon>Eukaryota</taxon>
        <taxon>Metazoa</taxon>
        <taxon>Chordata</taxon>
        <taxon>Craniata</taxon>
        <taxon>Vertebrata</taxon>
        <taxon>Euteleostomi</taxon>
        <taxon>Actinopterygii</taxon>
        <taxon>Neopterygii</taxon>
        <taxon>Teleostei</taxon>
        <taxon>Neoteleostei</taxon>
        <taxon>Acanthomorphata</taxon>
        <taxon>Carangaria</taxon>
        <taxon>Pleuronectiformes</taxon>
        <taxon>Pleuronectoidei</taxon>
        <taxon>Scophthalmidae</taxon>
        <taxon>Scophthalmus</taxon>
    </lineage>
</organism>
<sequence length="106" mass="12065">MQQTHPVAEQESNDSSLAVAQRIRFLGDISICAGLTKMTLPWNLAWVQQQYFLFHHMKKQTLKAATCDISVQLKRMKLLKSPYDSVIDRADYFALSAITFLSALCK</sequence>
<reference evidence="1 2" key="1">
    <citation type="submission" date="2019-06" db="EMBL/GenBank/DDBJ databases">
        <title>Draft genomes of female and male turbot (Scophthalmus maximus).</title>
        <authorList>
            <person name="Xu H."/>
            <person name="Xu X.-W."/>
            <person name="Shao C."/>
            <person name="Chen S."/>
        </authorList>
    </citation>
    <scope>NUCLEOTIDE SEQUENCE [LARGE SCALE GENOMIC DNA]</scope>
    <source>
        <strain evidence="1">Ysfricsl-2016a</strain>
        <tissue evidence="1">Blood</tissue>
    </source>
</reference>
<dbReference type="AlphaFoldDB" id="A0A6A4T8F5"/>
<dbReference type="EMBL" id="VEVO01000006">
    <property type="protein sequence ID" value="KAF0041139.1"/>
    <property type="molecule type" value="Genomic_DNA"/>
</dbReference>
<comment type="caution">
    <text evidence="1">The sequence shown here is derived from an EMBL/GenBank/DDBJ whole genome shotgun (WGS) entry which is preliminary data.</text>
</comment>
<evidence type="ECO:0000313" key="2">
    <source>
        <dbReference type="Proteomes" id="UP000438429"/>
    </source>
</evidence>
<evidence type="ECO:0000313" key="1">
    <source>
        <dbReference type="EMBL" id="KAF0041139.1"/>
    </source>
</evidence>
<name>A0A6A4T8F5_SCOMX</name>
<accession>A0A6A4T8F5</accession>
<protein>
    <submittedName>
        <fullName evidence="1">Uncharacterized protein</fullName>
    </submittedName>
</protein>
<gene>
    <name evidence="1" type="ORF">F2P81_007037</name>
</gene>